<reference evidence="1 4" key="2">
    <citation type="submission" date="2020-07" db="EMBL/GenBank/DDBJ databases">
        <authorList>
            <person name="Feng H."/>
        </authorList>
    </citation>
    <scope>NUCLEOTIDE SEQUENCE [LARGE SCALE GENOMIC DNA]</scope>
    <source>
        <strain evidence="4">s-12</strain>
        <strain evidence="1">S-12</strain>
    </source>
</reference>
<dbReference type="EMBL" id="JAAIWN010000018">
    <property type="protein sequence ID" value="NEY81656.1"/>
    <property type="molecule type" value="Genomic_DNA"/>
</dbReference>
<reference evidence="2 3" key="1">
    <citation type="submission" date="2020-02" db="EMBL/GenBank/DDBJ databases">
        <title>Bacillus aquiflavi sp. nov., isolated from yellow water of strong flavor Chinese baijiu in Yibin region of China.</title>
        <authorList>
            <person name="Xie J."/>
        </authorList>
    </citation>
    <scope>NUCLEOTIDE SEQUENCE [LARGE SCALE GENOMIC DNA]</scope>
    <source>
        <strain evidence="2 3">3H-10</strain>
    </source>
</reference>
<proteinExistence type="predicted"/>
<dbReference type="EMBL" id="JACEIO010000020">
    <property type="protein sequence ID" value="MBA4537400.1"/>
    <property type="molecule type" value="Genomic_DNA"/>
</dbReference>
<sequence length="57" mass="6522">MFKDIKCFYFYVEFMNDDMNSDLIDQLKAIHQGGKVLLENMKEVDEKISAKIGSGSS</sequence>
<comment type="caution">
    <text evidence="2">The sequence shown here is derived from an EMBL/GenBank/DDBJ whole genome shotgun (WGS) entry which is preliminary data.</text>
</comment>
<dbReference type="Proteomes" id="UP000472971">
    <property type="component" value="Unassembled WGS sequence"/>
</dbReference>
<keyword evidence="3" id="KW-1185">Reference proteome</keyword>
<dbReference type="AlphaFoldDB" id="A0A6B3W196"/>
<evidence type="ECO:0000313" key="2">
    <source>
        <dbReference type="EMBL" id="NEY81656.1"/>
    </source>
</evidence>
<organism evidence="2 3">
    <name type="scientific">Bacillus aquiflavi</name>
    <dbReference type="NCBI Taxonomy" id="2672567"/>
    <lineage>
        <taxon>Bacteria</taxon>
        <taxon>Bacillati</taxon>
        <taxon>Bacillota</taxon>
        <taxon>Bacilli</taxon>
        <taxon>Bacillales</taxon>
        <taxon>Bacillaceae</taxon>
        <taxon>Bacillus</taxon>
    </lineage>
</organism>
<accession>A0A6B3W196</accession>
<evidence type="ECO:0000313" key="3">
    <source>
        <dbReference type="Proteomes" id="UP000472971"/>
    </source>
</evidence>
<protein>
    <submittedName>
        <fullName evidence="2">Uncharacterized protein</fullName>
    </submittedName>
</protein>
<evidence type="ECO:0000313" key="4">
    <source>
        <dbReference type="Proteomes" id="UP000570010"/>
    </source>
</evidence>
<name>A0A6B3W196_9BACI</name>
<evidence type="ECO:0000313" key="1">
    <source>
        <dbReference type="EMBL" id="MBA4537400.1"/>
    </source>
</evidence>
<gene>
    <name evidence="2" type="ORF">G4D64_09060</name>
    <name evidence="1" type="ORF">H1Z61_09665</name>
</gene>
<dbReference type="Proteomes" id="UP000570010">
    <property type="component" value="Unassembled WGS sequence"/>
</dbReference>
<dbReference type="RefSeq" id="WP_163242046.1">
    <property type="nucleotide sequence ID" value="NZ_CP082780.1"/>
</dbReference>